<reference evidence="3" key="1">
    <citation type="submission" date="2018-05" db="EMBL/GenBank/DDBJ databases">
        <authorList>
            <person name="Li Y."/>
        </authorList>
    </citation>
    <scope>NUCLEOTIDE SEQUENCE [LARGE SCALE GENOMIC DNA]</scope>
    <source>
        <strain evidence="3">sk1b4</strain>
    </source>
</reference>
<dbReference type="AlphaFoldDB" id="A0A2V1K9B2"/>
<dbReference type="OrthoDB" id="9797568at2"/>
<dbReference type="Gene3D" id="1.20.58.220">
    <property type="entry name" value="Phosphate transport system protein phou homolog 2, domain 2"/>
    <property type="match status" value="1"/>
</dbReference>
<dbReference type="Pfam" id="PF01865">
    <property type="entry name" value="PhoU_div"/>
    <property type="match status" value="1"/>
</dbReference>
<dbReference type="PANTHER" id="PTHR37298:SF1">
    <property type="entry name" value="UPF0111 PROTEIN YKAA"/>
    <property type="match status" value="1"/>
</dbReference>
<dbReference type="InterPro" id="IPR038078">
    <property type="entry name" value="PhoU-like_sf"/>
</dbReference>
<comment type="caution">
    <text evidence="2">The sequence shown here is derived from an EMBL/GenBank/DDBJ whole genome shotgun (WGS) entry which is preliminary data.</text>
</comment>
<evidence type="ECO:0000313" key="3">
    <source>
        <dbReference type="Proteomes" id="UP000245283"/>
    </source>
</evidence>
<dbReference type="Proteomes" id="UP000245283">
    <property type="component" value="Unassembled WGS sequence"/>
</dbReference>
<organism evidence="2 3">
    <name type="scientific">Ancrocorticia populi</name>
    <dbReference type="NCBI Taxonomy" id="2175228"/>
    <lineage>
        <taxon>Bacteria</taxon>
        <taxon>Bacillati</taxon>
        <taxon>Actinomycetota</taxon>
        <taxon>Actinomycetes</taxon>
        <taxon>Actinomycetales</taxon>
        <taxon>Actinomycetaceae</taxon>
        <taxon>Ancrocorticia</taxon>
    </lineage>
</organism>
<dbReference type="InterPro" id="IPR018445">
    <property type="entry name" value="Put_Phosphate_transp_reg"/>
</dbReference>
<sequence length="206" mass="23046">MAFKKSKSDGLFELLADQSQYLVQAADILTKIIGADPQSRSALNDELHKVEHRADEACHTVLRKVNQSFVLPFDREDLYELASVVDDCIDLMDEAGDNIVLYKPGMLPDGVNTQVEILRNCAALSHDTLGQLSVINEKTRDFWIEINQLENQGDQVYRKMVSSLFENATDALEVMKVKLVLDVIEDAIDAFEKLSGTIESIAIKES</sequence>
<dbReference type="PANTHER" id="PTHR37298">
    <property type="entry name" value="UPF0111 PROTEIN YKAA"/>
    <property type="match status" value="1"/>
</dbReference>
<gene>
    <name evidence="2" type="ORF">DD236_07960</name>
</gene>
<evidence type="ECO:0000313" key="2">
    <source>
        <dbReference type="EMBL" id="PWF26024.1"/>
    </source>
</evidence>
<evidence type="ECO:0000256" key="1">
    <source>
        <dbReference type="ARBA" id="ARBA00008591"/>
    </source>
</evidence>
<proteinExistence type="inferred from homology"/>
<dbReference type="InterPro" id="IPR052912">
    <property type="entry name" value="UPF0111_domain"/>
</dbReference>
<comment type="similarity">
    <text evidence="1">Belongs to the UPF0111 family.</text>
</comment>
<keyword evidence="3" id="KW-1185">Reference proteome</keyword>
<dbReference type="RefSeq" id="WP_109093851.1">
    <property type="nucleotide sequence ID" value="NZ_CAMELQ010000025.1"/>
</dbReference>
<protein>
    <submittedName>
        <fullName evidence="2">DUF47 domain-containing protein</fullName>
    </submittedName>
</protein>
<dbReference type="EMBL" id="QETB01000004">
    <property type="protein sequence ID" value="PWF26024.1"/>
    <property type="molecule type" value="Genomic_DNA"/>
</dbReference>
<name>A0A2V1K9B2_9ACTO</name>
<accession>A0A2V1K9B2</accession>